<accession>A0A285CJA6</accession>
<organism evidence="1 2">
    <name type="scientific">Bacillus oleivorans</name>
    <dbReference type="NCBI Taxonomy" id="1448271"/>
    <lineage>
        <taxon>Bacteria</taxon>
        <taxon>Bacillati</taxon>
        <taxon>Bacillota</taxon>
        <taxon>Bacilli</taxon>
        <taxon>Bacillales</taxon>
        <taxon>Bacillaceae</taxon>
        <taxon>Bacillus</taxon>
    </lineage>
</organism>
<reference evidence="1 2" key="1">
    <citation type="submission" date="2017-08" db="EMBL/GenBank/DDBJ databases">
        <authorList>
            <person name="de Groot N.N."/>
        </authorList>
    </citation>
    <scope>NUCLEOTIDE SEQUENCE [LARGE SCALE GENOMIC DNA]</scope>
    <source>
        <strain evidence="1 2">JC228</strain>
    </source>
</reference>
<dbReference type="Proteomes" id="UP000219546">
    <property type="component" value="Unassembled WGS sequence"/>
</dbReference>
<dbReference type="AlphaFoldDB" id="A0A285CJA6"/>
<gene>
    <name evidence="1" type="ORF">SAMN05877753_101413</name>
</gene>
<name>A0A285CJA6_9BACI</name>
<keyword evidence="2" id="KW-1185">Reference proteome</keyword>
<dbReference type="EMBL" id="OAOP01000001">
    <property type="protein sequence ID" value="SNX67098.1"/>
    <property type="molecule type" value="Genomic_DNA"/>
</dbReference>
<proteinExistence type="predicted"/>
<evidence type="ECO:0000313" key="1">
    <source>
        <dbReference type="EMBL" id="SNX67098.1"/>
    </source>
</evidence>
<sequence length="41" mass="4752">MLLFLNFLKKKKLEIKPQQVKGNIQKPTKTNEQVAARKGEL</sequence>
<protein>
    <submittedName>
        <fullName evidence="1">Uncharacterized protein</fullName>
    </submittedName>
</protein>
<evidence type="ECO:0000313" key="2">
    <source>
        <dbReference type="Proteomes" id="UP000219546"/>
    </source>
</evidence>